<dbReference type="AlphaFoldDB" id="A0A1F7GAA8"/>
<evidence type="ECO:0000313" key="2">
    <source>
        <dbReference type="Proteomes" id="UP000177208"/>
    </source>
</evidence>
<organism evidence="1 2">
    <name type="scientific">Candidatus Roizmanbacteria bacterium RIFCSPHIGHO2_01_FULL_39_12c</name>
    <dbReference type="NCBI Taxonomy" id="1802031"/>
    <lineage>
        <taxon>Bacteria</taxon>
        <taxon>Candidatus Roizmaniibacteriota</taxon>
    </lineage>
</organism>
<accession>A0A1F7GAA8</accession>
<name>A0A1F7GAA8_9BACT</name>
<comment type="caution">
    <text evidence="1">The sequence shown here is derived from an EMBL/GenBank/DDBJ whole genome shotgun (WGS) entry which is preliminary data.</text>
</comment>
<dbReference type="EMBL" id="MFZG01000030">
    <property type="protein sequence ID" value="OGK15839.1"/>
    <property type="molecule type" value="Genomic_DNA"/>
</dbReference>
<sequence length="239" mass="27685">MYKFKIPPTEDLINQNPYYRRFKIVIGSPLWKFYLGWAYKKCVEDFIKLNFIPDFNKKDFTCLLCGVGNEVTADEFIKFVITRNQQAKIKIIDLANEQTNAVSKLVEGKYSSFDIGIKQINALDLSSFIPKNSITWIETDGFLEFFSKKALNKLLDVWGIILKKDGFITLREPASIGKVGRLIDFFRIWIAKKWLGVTIYNHTKLDLDKTFREHGFSFTSAPTFIPTFTRYSLIKTGAE</sequence>
<gene>
    <name evidence="1" type="ORF">A2774_05890</name>
</gene>
<evidence type="ECO:0008006" key="3">
    <source>
        <dbReference type="Google" id="ProtNLM"/>
    </source>
</evidence>
<reference evidence="1 2" key="1">
    <citation type="journal article" date="2016" name="Nat. Commun.">
        <title>Thousands of microbial genomes shed light on interconnected biogeochemical processes in an aquifer system.</title>
        <authorList>
            <person name="Anantharaman K."/>
            <person name="Brown C.T."/>
            <person name="Hug L.A."/>
            <person name="Sharon I."/>
            <person name="Castelle C.J."/>
            <person name="Probst A.J."/>
            <person name="Thomas B.C."/>
            <person name="Singh A."/>
            <person name="Wilkins M.J."/>
            <person name="Karaoz U."/>
            <person name="Brodie E.L."/>
            <person name="Williams K.H."/>
            <person name="Hubbard S.S."/>
            <person name="Banfield J.F."/>
        </authorList>
    </citation>
    <scope>NUCLEOTIDE SEQUENCE [LARGE SCALE GENOMIC DNA]</scope>
</reference>
<protein>
    <recommendedName>
        <fullName evidence="3">Methyltransferase domain-containing protein</fullName>
    </recommendedName>
</protein>
<evidence type="ECO:0000313" key="1">
    <source>
        <dbReference type="EMBL" id="OGK15839.1"/>
    </source>
</evidence>
<proteinExistence type="predicted"/>
<dbReference type="Proteomes" id="UP000177208">
    <property type="component" value="Unassembled WGS sequence"/>
</dbReference>